<dbReference type="Proteomes" id="UP000035553">
    <property type="component" value="Unassembled WGS sequence"/>
</dbReference>
<dbReference type="STRING" id="1069536.SINU_11460"/>
<gene>
    <name evidence="1" type="ORF">SINU_11460</name>
</gene>
<evidence type="ECO:0000313" key="2">
    <source>
        <dbReference type="Proteomes" id="UP000035553"/>
    </source>
</evidence>
<reference evidence="1 2" key="1">
    <citation type="journal article" date="2011" name="J. Bacteriol.">
        <title>Draft genome sequence of Sporolactobacillus inulinus strain CASD, an efficient D-lactic acid-producing bacterium with high-concentration lactate tolerance capability.</title>
        <authorList>
            <person name="Yu B."/>
            <person name="Su F."/>
            <person name="Wang L."/>
            <person name="Xu K."/>
            <person name="Zhao B."/>
            <person name="Xu P."/>
        </authorList>
    </citation>
    <scope>NUCLEOTIDE SEQUENCE [LARGE SCALE GENOMIC DNA]</scope>
    <source>
        <strain evidence="1 2">CASD</strain>
    </source>
</reference>
<evidence type="ECO:0000313" key="1">
    <source>
        <dbReference type="EMBL" id="KLI01808.1"/>
    </source>
</evidence>
<dbReference type="EMBL" id="AFVQ02000161">
    <property type="protein sequence ID" value="KLI01808.1"/>
    <property type="molecule type" value="Genomic_DNA"/>
</dbReference>
<protein>
    <recommendedName>
        <fullName evidence="3">HPr domain-containing protein</fullName>
    </recommendedName>
</protein>
<evidence type="ECO:0008006" key="3">
    <source>
        <dbReference type="Google" id="ProtNLM"/>
    </source>
</evidence>
<proteinExistence type="predicted"/>
<dbReference type="RefSeq" id="WP_010027453.1">
    <property type="nucleotide sequence ID" value="NZ_AFVQ02000161.1"/>
</dbReference>
<accession>A0A0U1QLW4</accession>
<dbReference type="OrthoDB" id="2989275at2"/>
<dbReference type="AlphaFoldDB" id="A0A0U1QLW4"/>
<sequence>MAKKFASIKIPLTSPGGINLRRIIRLFEVLKKSRCRAYFSESGSTFPINNLPQTMAYLSSIHKKELLLVLEGEEAQVLHQKLLEEIQLAEENARENPGRYRNS</sequence>
<name>A0A0U1QLW4_9BACL</name>
<keyword evidence="2" id="KW-1185">Reference proteome</keyword>
<comment type="caution">
    <text evidence="1">The sequence shown here is derived from an EMBL/GenBank/DDBJ whole genome shotgun (WGS) entry which is preliminary data.</text>
</comment>
<organism evidence="1 2">
    <name type="scientific">Sporolactobacillus inulinus CASD</name>
    <dbReference type="NCBI Taxonomy" id="1069536"/>
    <lineage>
        <taxon>Bacteria</taxon>
        <taxon>Bacillati</taxon>
        <taxon>Bacillota</taxon>
        <taxon>Bacilli</taxon>
        <taxon>Bacillales</taxon>
        <taxon>Sporolactobacillaceae</taxon>
        <taxon>Sporolactobacillus</taxon>
    </lineage>
</organism>